<evidence type="ECO:0000313" key="2">
    <source>
        <dbReference type="Proteomes" id="UP000250123"/>
    </source>
</evidence>
<dbReference type="EMBL" id="LS483452">
    <property type="protein sequence ID" value="SQH77745.1"/>
    <property type="molecule type" value="Genomic_DNA"/>
</dbReference>
<evidence type="ECO:0000313" key="1">
    <source>
        <dbReference type="EMBL" id="SQH77745.1"/>
    </source>
</evidence>
<dbReference type="Proteomes" id="UP000250123">
    <property type="component" value="Chromosome SHEWBE"/>
</dbReference>
<organism evidence="1 2">
    <name type="scientific">Shewanella benthica</name>
    <dbReference type="NCBI Taxonomy" id="43661"/>
    <lineage>
        <taxon>Bacteria</taxon>
        <taxon>Pseudomonadati</taxon>
        <taxon>Pseudomonadota</taxon>
        <taxon>Gammaproteobacteria</taxon>
        <taxon>Alteromonadales</taxon>
        <taxon>Shewanellaceae</taxon>
        <taxon>Shewanella</taxon>
    </lineage>
</organism>
<name>A0A330M703_9GAMM</name>
<dbReference type="InterPro" id="IPR036291">
    <property type="entry name" value="NAD(P)-bd_dom_sf"/>
</dbReference>
<dbReference type="RefSeq" id="WP_172605708.1">
    <property type="nucleotide sequence ID" value="NZ_LS483452.1"/>
</dbReference>
<dbReference type="AlphaFoldDB" id="A0A330M703"/>
<reference evidence="2" key="1">
    <citation type="submission" date="2018-06" db="EMBL/GenBank/DDBJ databases">
        <authorList>
            <person name="Cea G.-C."/>
            <person name="William W."/>
        </authorList>
    </citation>
    <scope>NUCLEOTIDE SEQUENCE [LARGE SCALE GENOMIC DNA]</scope>
    <source>
        <strain evidence="2">DB21MT-2</strain>
    </source>
</reference>
<dbReference type="Gene3D" id="3.40.50.720">
    <property type="entry name" value="NAD(P)-binding Rossmann-like Domain"/>
    <property type="match status" value="1"/>
</dbReference>
<proteinExistence type="predicted"/>
<dbReference type="SUPFAM" id="SSF51735">
    <property type="entry name" value="NAD(P)-binding Rossmann-fold domains"/>
    <property type="match status" value="1"/>
</dbReference>
<evidence type="ECO:0008006" key="3">
    <source>
        <dbReference type="Google" id="ProtNLM"/>
    </source>
</evidence>
<sequence length="57" mass="6408">MPRYEKSENKPEADEFTKRGTVIIAGIGRFGQMVNHFLVTNNIKTVVLDQSVDQVAD</sequence>
<accession>A0A330M703</accession>
<gene>
    <name evidence="1" type="ORF">SHEWBE_3782</name>
</gene>
<dbReference type="KEGG" id="sbk:SHEWBE_3782"/>
<protein>
    <recommendedName>
        <fullName evidence="3">RCK N-terminal domain-containing protein</fullName>
    </recommendedName>
</protein>